<name>A0ABD1YGZ0_9MARC</name>
<comment type="caution">
    <text evidence="2">The sequence shown here is derived from an EMBL/GenBank/DDBJ whole genome shotgun (WGS) entry which is preliminary data.</text>
</comment>
<proteinExistence type="predicted"/>
<evidence type="ECO:0000313" key="2">
    <source>
        <dbReference type="EMBL" id="KAL2629800.1"/>
    </source>
</evidence>
<evidence type="ECO:0000313" key="3">
    <source>
        <dbReference type="Proteomes" id="UP001605036"/>
    </source>
</evidence>
<protein>
    <submittedName>
        <fullName evidence="2">Uncharacterized protein</fullName>
    </submittedName>
</protein>
<feature type="region of interest" description="Disordered" evidence="1">
    <location>
        <begin position="72"/>
        <end position="91"/>
    </location>
</feature>
<dbReference type="AlphaFoldDB" id="A0ABD1YGZ0"/>
<reference evidence="2 3" key="1">
    <citation type="submission" date="2024-09" db="EMBL/GenBank/DDBJ databases">
        <title>Chromosome-scale assembly of Riccia fluitans.</title>
        <authorList>
            <person name="Paukszto L."/>
            <person name="Sawicki J."/>
            <person name="Karawczyk K."/>
            <person name="Piernik-Szablinska J."/>
            <person name="Szczecinska M."/>
            <person name="Mazdziarz M."/>
        </authorList>
    </citation>
    <scope>NUCLEOTIDE SEQUENCE [LARGE SCALE GENOMIC DNA]</scope>
    <source>
        <strain evidence="2">Rf_01</strain>
        <tissue evidence="2">Aerial parts of the thallus</tissue>
    </source>
</reference>
<gene>
    <name evidence="2" type="ORF">R1flu_014486</name>
</gene>
<sequence length="91" mass="10065">MTQEESPIMFRCREIQPKKSELRSVPLIIGSPGRDATDNLVPTTMGGGSAADQPSRHVAIEVMQAMEKKKLQWQDVPLPPKGPKRRKTGAK</sequence>
<feature type="region of interest" description="Disordered" evidence="1">
    <location>
        <begin position="28"/>
        <end position="54"/>
    </location>
</feature>
<organism evidence="2 3">
    <name type="scientific">Riccia fluitans</name>
    <dbReference type="NCBI Taxonomy" id="41844"/>
    <lineage>
        <taxon>Eukaryota</taxon>
        <taxon>Viridiplantae</taxon>
        <taxon>Streptophyta</taxon>
        <taxon>Embryophyta</taxon>
        <taxon>Marchantiophyta</taxon>
        <taxon>Marchantiopsida</taxon>
        <taxon>Marchantiidae</taxon>
        <taxon>Marchantiales</taxon>
        <taxon>Ricciaceae</taxon>
        <taxon>Riccia</taxon>
    </lineage>
</organism>
<feature type="compositionally biased region" description="Basic residues" evidence="1">
    <location>
        <begin position="82"/>
        <end position="91"/>
    </location>
</feature>
<accession>A0ABD1YGZ0</accession>
<keyword evidence="3" id="KW-1185">Reference proteome</keyword>
<dbReference type="EMBL" id="JBHFFA010000004">
    <property type="protein sequence ID" value="KAL2629800.1"/>
    <property type="molecule type" value="Genomic_DNA"/>
</dbReference>
<evidence type="ECO:0000256" key="1">
    <source>
        <dbReference type="SAM" id="MobiDB-lite"/>
    </source>
</evidence>
<dbReference type="Proteomes" id="UP001605036">
    <property type="component" value="Unassembled WGS sequence"/>
</dbReference>